<organism evidence="2 3">
    <name type="scientific">Sphingomonas quercus</name>
    <dbReference type="NCBI Taxonomy" id="2842451"/>
    <lineage>
        <taxon>Bacteria</taxon>
        <taxon>Pseudomonadati</taxon>
        <taxon>Pseudomonadota</taxon>
        <taxon>Alphaproteobacteria</taxon>
        <taxon>Sphingomonadales</taxon>
        <taxon>Sphingomonadaceae</taxon>
        <taxon>Sphingomonas</taxon>
    </lineage>
</organism>
<evidence type="ECO:0000313" key="2">
    <source>
        <dbReference type="EMBL" id="MBU3077095.1"/>
    </source>
</evidence>
<gene>
    <name evidence="2" type="ORF">KOF26_04380</name>
</gene>
<reference evidence="2 3" key="1">
    <citation type="submission" date="2021-06" db="EMBL/GenBank/DDBJ databases">
        <title>Sphingomonas sp. XMGL2, whole genome shotgun sequencing project.</title>
        <authorList>
            <person name="Zhao G."/>
            <person name="Shen L."/>
        </authorList>
    </citation>
    <scope>NUCLEOTIDE SEQUENCE [LARGE SCALE GENOMIC DNA]</scope>
    <source>
        <strain evidence="2 3">XMGL2</strain>
    </source>
</reference>
<evidence type="ECO:0000256" key="1">
    <source>
        <dbReference type="SAM" id="SignalP"/>
    </source>
</evidence>
<feature type="chain" id="PRO_5046703916" evidence="1">
    <location>
        <begin position="28"/>
        <end position="100"/>
    </location>
</feature>
<keyword evidence="3" id="KW-1185">Reference proteome</keyword>
<comment type="caution">
    <text evidence="2">The sequence shown here is derived from an EMBL/GenBank/DDBJ whole genome shotgun (WGS) entry which is preliminary data.</text>
</comment>
<protein>
    <submittedName>
        <fullName evidence="2">Uncharacterized protein</fullName>
    </submittedName>
</protein>
<proteinExistence type="predicted"/>
<accession>A0ABS6BIT2</accession>
<feature type="signal peptide" evidence="1">
    <location>
        <begin position="1"/>
        <end position="27"/>
    </location>
</feature>
<keyword evidence="1" id="KW-0732">Signal</keyword>
<sequence>MTRLIALIALLLAAYAPAAARAMPAMACCPQAMAKAMHHGEHRPALPGDAADCAVPAAMPATPLAQLAAPPALFAIIAAAPVRALSGRLPPAELRPPRRT</sequence>
<evidence type="ECO:0000313" key="3">
    <source>
        <dbReference type="Proteomes" id="UP000776276"/>
    </source>
</evidence>
<name>A0ABS6BIT2_9SPHN</name>
<dbReference type="Proteomes" id="UP000776276">
    <property type="component" value="Unassembled WGS sequence"/>
</dbReference>
<dbReference type="RefSeq" id="WP_216320715.1">
    <property type="nucleotide sequence ID" value="NZ_JAHKRT010000002.1"/>
</dbReference>
<dbReference type="EMBL" id="JAHKRT010000002">
    <property type="protein sequence ID" value="MBU3077095.1"/>
    <property type="molecule type" value="Genomic_DNA"/>
</dbReference>